<dbReference type="InterPro" id="IPR027417">
    <property type="entry name" value="P-loop_NTPase"/>
</dbReference>
<evidence type="ECO:0000256" key="2">
    <source>
        <dbReference type="ARBA" id="ARBA00022741"/>
    </source>
</evidence>
<dbReference type="PANTHER" id="PTHR10695">
    <property type="entry name" value="DEPHOSPHO-COA KINASE-RELATED"/>
    <property type="match status" value="1"/>
</dbReference>
<sequence>MFRIGLTGGIGSGKNLVADLLMRRGVPVVDADAVAHALTAPGGAAMPAIRQAFGDTVIRPDGALDRDVMRSLIFSDQSLRVRLEALLHPMIYNEMKRQAALAQGPYAVFAVPLLVESGRWRHRVQRICVVDCEPATQVARVQVRSGLTPEVIERIMSAQATRDDRLAAADDVVFNGADTSLDELAASVDALHDKWLALAAQR</sequence>
<keyword evidence="5" id="KW-0808">Transferase</keyword>
<accession>A0A4R3V4N5</accession>
<keyword evidence="5" id="KW-0963">Cytoplasm</keyword>
<dbReference type="GO" id="GO:0005737">
    <property type="term" value="C:cytoplasm"/>
    <property type="evidence" value="ECO:0007669"/>
    <property type="project" value="UniProtKB-SubCell"/>
</dbReference>
<comment type="subcellular location">
    <subcellularLocation>
        <location evidence="5">Cytoplasm</location>
    </subcellularLocation>
</comment>
<reference evidence="7 8" key="1">
    <citation type="submission" date="2019-03" db="EMBL/GenBank/DDBJ databases">
        <title>Genomic Encyclopedia of Type Strains, Phase IV (KMG-IV): sequencing the most valuable type-strain genomes for metagenomic binning, comparative biology and taxonomic classification.</title>
        <authorList>
            <person name="Goeker M."/>
        </authorList>
    </citation>
    <scope>NUCLEOTIDE SEQUENCE [LARGE SCALE GENOMIC DNA]</scope>
    <source>
        <strain evidence="7 8">DSM 100048</strain>
    </source>
</reference>
<evidence type="ECO:0000256" key="1">
    <source>
        <dbReference type="ARBA" id="ARBA00009018"/>
    </source>
</evidence>
<comment type="catalytic activity">
    <reaction evidence="5">
        <text>3'-dephospho-CoA + ATP = ADP + CoA + H(+)</text>
        <dbReference type="Rhea" id="RHEA:18245"/>
        <dbReference type="ChEBI" id="CHEBI:15378"/>
        <dbReference type="ChEBI" id="CHEBI:30616"/>
        <dbReference type="ChEBI" id="CHEBI:57287"/>
        <dbReference type="ChEBI" id="CHEBI:57328"/>
        <dbReference type="ChEBI" id="CHEBI:456216"/>
        <dbReference type="EC" id="2.7.1.24"/>
    </reaction>
</comment>
<keyword evidence="5 7" id="KW-0418">Kinase</keyword>
<dbReference type="OrthoDB" id="9812943at2"/>
<comment type="caution">
    <text evidence="7">The sequence shown here is derived from an EMBL/GenBank/DDBJ whole genome shotgun (WGS) entry which is preliminary data.</text>
</comment>
<comment type="function">
    <text evidence="5">Catalyzes the phosphorylation of the 3'-hydroxyl group of dephosphocoenzyme A to form coenzyme A.</text>
</comment>
<dbReference type="PROSITE" id="PS51219">
    <property type="entry name" value="DPCK"/>
    <property type="match status" value="1"/>
</dbReference>
<dbReference type="InterPro" id="IPR001977">
    <property type="entry name" value="Depp_CoAkinase"/>
</dbReference>
<dbReference type="GO" id="GO:0015937">
    <property type="term" value="P:coenzyme A biosynthetic process"/>
    <property type="evidence" value="ECO:0007669"/>
    <property type="project" value="UniProtKB-UniRule"/>
</dbReference>
<proteinExistence type="inferred from homology"/>
<dbReference type="NCBIfam" id="TIGR00152">
    <property type="entry name" value="dephospho-CoA kinase"/>
    <property type="match status" value="1"/>
</dbReference>
<dbReference type="UniPathway" id="UPA00241">
    <property type="reaction ID" value="UER00356"/>
</dbReference>
<dbReference type="CDD" id="cd02022">
    <property type="entry name" value="DPCK"/>
    <property type="match status" value="1"/>
</dbReference>
<name>A0A4R3V4N5_9BURK</name>
<keyword evidence="3 5" id="KW-0067">ATP-binding</keyword>
<feature type="binding site" evidence="5">
    <location>
        <begin position="11"/>
        <end position="16"/>
    </location>
    <ligand>
        <name>ATP</name>
        <dbReference type="ChEBI" id="CHEBI:30616"/>
    </ligand>
</feature>
<dbReference type="SUPFAM" id="SSF52540">
    <property type="entry name" value="P-loop containing nucleoside triphosphate hydrolases"/>
    <property type="match status" value="1"/>
</dbReference>
<dbReference type="Proteomes" id="UP000294692">
    <property type="component" value="Unassembled WGS sequence"/>
</dbReference>
<dbReference type="Pfam" id="PF01121">
    <property type="entry name" value="CoaE"/>
    <property type="match status" value="1"/>
</dbReference>
<organism evidence="7 8">
    <name type="scientific">Paracandidimonas soli</name>
    <dbReference type="NCBI Taxonomy" id="1917182"/>
    <lineage>
        <taxon>Bacteria</taxon>
        <taxon>Pseudomonadati</taxon>
        <taxon>Pseudomonadota</taxon>
        <taxon>Betaproteobacteria</taxon>
        <taxon>Burkholderiales</taxon>
        <taxon>Alcaligenaceae</taxon>
        <taxon>Paracandidimonas</taxon>
    </lineage>
</organism>
<dbReference type="Gene3D" id="3.40.50.300">
    <property type="entry name" value="P-loop containing nucleotide triphosphate hydrolases"/>
    <property type="match status" value="1"/>
</dbReference>
<dbReference type="HAMAP" id="MF_00376">
    <property type="entry name" value="Dephospho_CoA_kinase"/>
    <property type="match status" value="1"/>
</dbReference>
<dbReference type="EC" id="2.7.1.24" evidence="5 6"/>
<evidence type="ECO:0000256" key="3">
    <source>
        <dbReference type="ARBA" id="ARBA00022840"/>
    </source>
</evidence>
<gene>
    <name evidence="5" type="primary">coaE</name>
    <name evidence="7" type="ORF">EV686_105202</name>
</gene>
<evidence type="ECO:0000313" key="7">
    <source>
        <dbReference type="EMBL" id="TCU98501.1"/>
    </source>
</evidence>
<comment type="pathway">
    <text evidence="5">Cofactor biosynthesis; coenzyme A biosynthesis; CoA from (R)-pantothenate: step 5/5.</text>
</comment>
<evidence type="ECO:0000313" key="8">
    <source>
        <dbReference type="Proteomes" id="UP000294692"/>
    </source>
</evidence>
<dbReference type="RefSeq" id="WP_132477160.1">
    <property type="nucleotide sequence ID" value="NZ_JBHRVM010000001.1"/>
</dbReference>
<protein>
    <recommendedName>
        <fullName evidence="5 6">Dephospho-CoA kinase</fullName>
        <ecNumber evidence="5 6">2.7.1.24</ecNumber>
    </recommendedName>
    <alternativeName>
        <fullName evidence="5">Dephosphocoenzyme A kinase</fullName>
    </alternativeName>
</protein>
<evidence type="ECO:0000256" key="4">
    <source>
        <dbReference type="ARBA" id="ARBA00022993"/>
    </source>
</evidence>
<keyword evidence="4 5" id="KW-0173">Coenzyme A biosynthesis</keyword>
<dbReference type="GO" id="GO:0005524">
    <property type="term" value="F:ATP binding"/>
    <property type="evidence" value="ECO:0007669"/>
    <property type="project" value="UniProtKB-UniRule"/>
</dbReference>
<dbReference type="EMBL" id="SMBX01000005">
    <property type="protein sequence ID" value="TCU98501.1"/>
    <property type="molecule type" value="Genomic_DNA"/>
</dbReference>
<evidence type="ECO:0000256" key="6">
    <source>
        <dbReference type="NCBIfam" id="TIGR00152"/>
    </source>
</evidence>
<evidence type="ECO:0000256" key="5">
    <source>
        <dbReference type="HAMAP-Rule" id="MF_00376"/>
    </source>
</evidence>
<dbReference type="AlphaFoldDB" id="A0A4R3V4N5"/>
<keyword evidence="8" id="KW-1185">Reference proteome</keyword>
<keyword evidence="2 5" id="KW-0547">Nucleotide-binding</keyword>
<dbReference type="PANTHER" id="PTHR10695:SF46">
    <property type="entry name" value="BIFUNCTIONAL COENZYME A SYNTHASE-RELATED"/>
    <property type="match status" value="1"/>
</dbReference>
<comment type="similarity">
    <text evidence="1 5">Belongs to the CoaE family.</text>
</comment>
<dbReference type="GO" id="GO:0004140">
    <property type="term" value="F:dephospho-CoA kinase activity"/>
    <property type="evidence" value="ECO:0007669"/>
    <property type="project" value="UniProtKB-UniRule"/>
</dbReference>